<dbReference type="RefSeq" id="WP_032072532.1">
    <property type="nucleotide sequence ID" value="NC_025146.1"/>
</dbReference>
<evidence type="ECO:0000313" key="1">
    <source>
        <dbReference type="EMBL" id="BAP25794.1"/>
    </source>
</evidence>
<geneLocation type="plasmid" evidence="1">
    <name>pCB111</name>
</geneLocation>
<sequence length="103" mass="12208">MEILYYVNNETNSLLVTTEEKDHMHYIKINKKDFLKYKKVGYAIITSAEMDFDLCLKMFSPTFKEKIINIIKKAIQNEYIIAEKRTDNKYTISVIDSNFKLVL</sequence>
<accession>A0A077K358</accession>
<name>A0A077K358_CLOBO</name>
<protein>
    <submittedName>
        <fullName evidence="1">Uncharacterized protein</fullName>
    </submittedName>
</protein>
<proteinExistence type="predicted"/>
<dbReference type="AlphaFoldDB" id="A0A077K358"/>
<keyword evidence="1" id="KW-0614">Plasmid</keyword>
<reference evidence="1" key="1">
    <citation type="submission" date="2013-09" db="EMBL/GenBank/DDBJ databases">
        <title>Analysis of type B2 neurotoxin-encoding plasmid in Clostridium botulinum.</title>
        <authorList>
            <person name="Hosomi K."/>
            <person name="Sakaguchi Y."/>
            <person name="Gotoh K."/>
            <person name="Nakamura K."/>
            <person name="Kohda T."/>
            <person name="Mukamoto M."/>
            <person name="Iida T."/>
            <person name="Kozaki S."/>
        </authorList>
    </citation>
    <scope>NUCLEOTIDE SEQUENCE</scope>
    <source>
        <strain evidence="1">111</strain>
        <plasmid evidence="1">pCB111</plasmid>
    </source>
</reference>
<dbReference type="EMBL" id="AB855771">
    <property type="protein sequence ID" value="BAP25794.1"/>
    <property type="molecule type" value="Genomic_DNA"/>
</dbReference>
<organism evidence="1">
    <name type="scientific">Clostridium botulinum</name>
    <dbReference type="NCBI Taxonomy" id="1491"/>
    <lineage>
        <taxon>Bacteria</taxon>
        <taxon>Bacillati</taxon>
        <taxon>Bacillota</taxon>
        <taxon>Clostridia</taxon>
        <taxon>Eubacteriales</taxon>
        <taxon>Clostridiaceae</taxon>
        <taxon>Clostridium</taxon>
    </lineage>
</organism>